<dbReference type="Gene3D" id="2.160.10.10">
    <property type="entry name" value="Hexapeptide repeat proteins"/>
    <property type="match status" value="1"/>
</dbReference>
<dbReference type="CDD" id="cd04647">
    <property type="entry name" value="LbH_MAT_like"/>
    <property type="match status" value="1"/>
</dbReference>
<dbReference type="Proteomes" id="UP000095679">
    <property type="component" value="Unassembled WGS sequence"/>
</dbReference>
<organism evidence="1 2">
    <name type="scientific">Anaerobutyricum hallii</name>
    <dbReference type="NCBI Taxonomy" id="39488"/>
    <lineage>
        <taxon>Bacteria</taxon>
        <taxon>Bacillati</taxon>
        <taxon>Bacillota</taxon>
        <taxon>Clostridia</taxon>
        <taxon>Lachnospirales</taxon>
        <taxon>Lachnospiraceae</taxon>
        <taxon>Anaerobutyricum</taxon>
    </lineage>
</organism>
<dbReference type="GO" id="GO:0008925">
    <property type="term" value="F:maltose O-acetyltransferase activity"/>
    <property type="evidence" value="ECO:0007669"/>
    <property type="project" value="UniProtKB-EC"/>
</dbReference>
<evidence type="ECO:0000313" key="2">
    <source>
        <dbReference type="Proteomes" id="UP000095679"/>
    </source>
</evidence>
<dbReference type="PANTHER" id="PTHR43300">
    <property type="entry name" value="ACETYLTRANSFERASE"/>
    <property type="match status" value="1"/>
</dbReference>
<keyword evidence="1" id="KW-0808">Transferase</keyword>
<dbReference type="PANTHER" id="PTHR43300:SF11">
    <property type="entry name" value="ACETYLTRANSFERASE RV3034C-RELATED"/>
    <property type="match status" value="1"/>
</dbReference>
<dbReference type="InterPro" id="IPR011004">
    <property type="entry name" value="Trimer_LpxA-like_sf"/>
</dbReference>
<reference evidence="1 2" key="1">
    <citation type="submission" date="2015-09" db="EMBL/GenBank/DDBJ databases">
        <authorList>
            <consortium name="Pathogen Informatics"/>
        </authorList>
    </citation>
    <scope>NUCLEOTIDE SEQUENCE [LARGE SCALE GENOMIC DNA]</scope>
    <source>
        <strain evidence="1 2">2789STDY5834835</strain>
    </source>
</reference>
<dbReference type="InterPro" id="IPR050179">
    <property type="entry name" value="Trans_hexapeptide_repeat"/>
</dbReference>
<dbReference type="SUPFAM" id="SSF51161">
    <property type="entry name" value="Trimeric LpxA-like enzymes"/>
    <property type="match status" value="1"/>
</dbReference>
<name>A0A174I9W5_9FIRM</name>
<dbReference type="InterPro" id="IPR001451">
    <property type="entry name" value="Hexapep"/>
</dbReference>
<proteinExistence type="predicted"/>
<dbReference type="EC" id="2.3.1.79" evidence="1"/>
<keyword evidence="1" id="KW-0012">Acyltransferase</keyword>
<gene>
    <name evidence="1" type="primary">maa</name>
    <name evidence="1" type="ORF">ERS852450_02515</name>
</gene>
<protein>
    <submittedName>
        <fullName evidence="1">Maltose O-acetyltransferase</fullName>
        <ecNumber evidence="1">2.3.1.79</ecNumber>
    </submittedName>
</protein>
<sequence length="170" mass="18778">MVKLVKKLVILFKLLLLTVLKKNHAKAEVIRKSNIFKEYGGGGGYWHPCWIPTHPDLISIGNNVTVAADVRIYEHDLVARMWNRDCNYTGPMIDYYTGPVVIKDNAVIGGRSIILYNVTIGKNALVAAGGVVTKDVPDFAIVGGNPAKIIGDTRDLYKKRLSITEGNKKE</sequence>
<dbReference type="EMBL" id="CYZL01000026">
    <property type="protein sequence ID" value="CUO83261.1"/>
    <property type="molecule type" value="Genomic_DNA"/>
</dbReference>
<evidence type="ECO:0000313" key="1">
    <source>
        <dbReference type="EMBL" id="CUO83261.1"/>
    </source>
</evidence>
<dbReference type="Pfam" id="PF00132">
    <property type="entry name" value="Hexapep"/>
    <property type="match status" value="1"/>
</dbReference>
<dbReference type="AlphaFoldDB" id="A0A174I9W5"/>
<accession>A0A174I9W5</accession>